<dbReference type="EC" id="1.11.1.-" evidence="15"/>
<keyword evidence="7 15" id="KW-0560">Oxidoreductase</keyword>
<dbReference type="OrthoDB" id="9781066at2"/>
<dbReference type="KEGG" id="csa:Csal_3312"/>
<feature type="domain" description="Dyp-type peroxidase N-terminal" evidence="16">
    <location>
        <begin position="77"/>
        <end position="227"/>
    </location>
</feature>
<proteinExistence type="inferred from homology"/>
<dbReference type="EMBL" id="CP000285">
    <property type="protein sequence ID" value="ABE60656.1"/>
    <property type="molecule type" value="Genomic_DNA"/>
</dbReference>
<evidence type="ECO:0000256" key="2">
    <source>
        <dbReference type="ARBA" id="ARBA00005365"/>
    </source>
</evidence>
<dbReference type="STRING" id="290398.Csal_3312"/>
<dbReference type="GO" id="GO:0005829">
    <property type="term" value="C:cytosol"/>
    <property type="evidence" value="ECO:0007669"/>
    <property type="project" value="TreeGrafter"/>
</dbReference>
<feature type="binding site" evidence="13">
    <location>
        <position position="363"/>
    </location>
    <ligand>
        <name>heme b</name>
        <dbReference type="ChEBI" id="CHEBI:60344"/>
    </ligand>
</feature>
<dbReference type="NCBIfam" id="TIGR01412">
    <property type="entry name" value="tat_substr_1"/>
    <property type="match status" value="1"/>
</dbReference>
<comment type="catalytic activity">
    <reaction evidence="12">
        <text>heme b + 2 H(+) = protoporphyrin IX + Fe(2+)</text>
        <dbReference type="Rhea" id="RHEA:22584"/>
        <dbReference type="ChEBI" id="CHEBI:15378"/>
        <dbReference type="ChEBI" id="CHEBI:29033"/>
        <dbReference type="ChEBI" id="CHEBI:57306"/>
        <dbReference type="ChEBI" id="CHEBI:60344"/>
        <dbReference type="EC" id="4.98.1.1"/>
    </reaction>
    <physiologicalReaction direction="left-to-right" evidence="12">
        <dbReference type="Rhea" id="RHEA:22585"/>
    </physiologicalReaction>
</comment>
<dbReference type="InterPro" id="IPR048327">
    <property type="entry name" value="Dyp_perox_N"/>
</dbReference>
<keyword evidence="9" id="KW-0456">Lyase</keyword>
<keyword evidence="8 13" id="KW-0408">Iron</keyword>
<dbReference type="Pfam" id="PF20628">
    <property type="entry name" value="Dyp_perox_C"/>
    <property type="match status" value="1"/>
</dbReference>
<evidence type="ECO:0000256" key="1">
    <source>
        <dbReference type="ARBA" id="ARBA00004196"/>
    </source>
</evidence>
<dbReference type="GO" id="GO:0004601">
    <property type="term" value="F:peroxidase activity"/>
    <property type="evidence" value="ECO:0007669"/>
    <property type="project" value="UniProtKB-KW"/>
</dbReference>
<dbReference type="RefSeq" id="WP_011508602.1">
    <property type="nucleotide sequence ID" value="NC_007963.1"/>
</dbReference>
<dbReference type="InterPro" id="IPR048328">
    <property type="entry name" value="Dyp_perox_C"/>
</dbReference>
<comment type="subcellular location">
    <subcellularLocation>
        <location evidence="1">Cell envelope</location>
    </subcellularLocation>
    <subcellularLocation>
        <location evidence="15">Periplasm</location>
    </subcellularLocation>
</comment>
<comment type="subunit">
    <text evidence="15">Homodimer. Part of a ferrous iron transporter composed of EfeU, EfeO and EfeB.</text>
</comment>
<evidence type="ECO:0000256" key="9">
    <source>
        <dbReference type="ARBA" id="ARBA00023239"/>
    </source>
</evidence>
<accession>Q1QSA2</accession>
<organism evidence="18 19">
    <name type="scientific">Chromohalobacter israelensis (strain ATCC BAA-138 / DSM 3043 / CIP 106854 / NCIMB 13768 / 1H11)</name>
    <name type="common">Chromohalobacter salexigens</name>
    <dbReference type="NCBI Taxonomy" id="290398"/>
    <lineage>
        <taxon>Bacteria</taxon>
        <taxon>Pseudomonadati</taxon>
        <taxon>Pseudomonadota</taxon>
        <taxon>Gammaproteobacteria</taxon>
        <taxon>Oceanospirillales</taxon>
        <taxon>Halomonadaceae</taxon>
        <taxon>Chromohalobacter</taxon>
    </lineage>
</organism>
<dbReference type="eggNOG" id="COG2837">
    <property type="taxonomic scope" value="Bacteria"/>
</dbReference>
<dbReference type="GO" id="GO:0033212">
    <property type="term" value="P:iron import into cell"/>
    <property type="evidence" value="ECO:0007669"/>
    <property type="project" value="InterPro"/>
</dbReference>
<dbReference type="PANTHER" id="PTHR30521">
    <property type="entry name" value="DEFERROCHELATASE/PEROXIDASE"/>
    <property type="match status" value="1"/>
</dbReference>
<dbReference type="PROSITE" id="PS51404">
    <property type="entry name" value="DYP_PEROXIDASE"/>
    <property type="match status" value="1"/>
</dbReference>
<evidence type="ECO:0000256" key="4">
    <source>
        <dbReference type="ARBA" id="ARBA00022617"/>
    </source>
</evidence>
<dbReference type="GO" id="GO:0004325">
    <property type="term" value="F:ferrochelatase activity"/>
    <property type="evidence" value="ECO:0007669"/>
    <property type="project" value="UniProtKB-EC"/>
</dbReference>
<dbReference type="Proteomes" id="UP000000239">
    <property type="component" value="Chromosome"/>
</dbReference>
<sequence length="444" mass="48177">MSDRSDNMPRCPFSLDRRRFLQGLGATGTGIAMAGLSTSAWARSCPADAMPDTGPEVTSAPTSTATTDAYPFHGTHQQGIVTPRPANGMIVACDVLARDRDGLEQLLRTLTERIAFLTRGGTYPQGDPRYPPADSGILGPTIAPDGLTVTVSLGASLFDARFGLADVKPRHLQRMTGFPNDALDPSRCHGDMSLQICAHTHDTTVHALRDILKHTPGGLMVRWKQEGTVPVMPPSDTGPTPSARNYLGFRDGTANPDTADTALMDALVWTGHDSEEPAWTRGGSYQVVRLIRNFVERWDRAPLAEQEAIFGRRKDSGAPLAGGTEYDIPDYSDDPDGQVTPLDAHIRLANPRTPGFEKHRILRRPFNYSNAVEANGQLDMGLLFIVYQADLEAGFITVQKRLNGEPLEEYIKPVGGGYFFTLPGVIDENDFLGRGLLEAAASHA</sequence>
<keyword evidence="6" id="KW-0732">Signal</keyword>
<feature type="binding site" evidence="13">
    <location>
        <begin position="252"/>
        <end position="254"/>
    </location>
    <ligand>
        <name>heme b</name>
        <dbReference type="ChEBI" id="CHEBI:60344"/>
    </ligand>
</feature>
<evidence type="ECO:0000313" key="18">
    <source>
        <dbReference type="EMBL" id="ABE60656.1"/>
    </source>
</evidence>
<comment type="cofactor">
    <cofactor evidence="13 15">
        <name>heme b</name>
        <dbReference type="ChEBI" id="CHEBI:60344"/>
    </cofactor>
    <text evidence="13 15">Binds 1 heme b (iron(II)-protoporphyrin IX) group non-covalently per subunit.</text>
</comment>
<evidence type="ECO:0000256" key="8">
    <source>
        <dbReference type="ARBA" id="ARBA00023004"/>
    </source>
</evidence>
<keyword evidence="3 15" id="KW-0575">Peroxidase</keyword>
<evidence type="ECO:0000313" key="19">
    <source>
        <dbReference type="Proteomes" id="UP000000239"/>
    </source>
</evidence>
<comment type="function">
    <text evidence="15">Involved in the recovery of exogenous heme iron. Extracts iron from heme while preserving the protoporphyrin ring intact.</text>
</comment>
<dbReference type="GO" id="GO:0042597">
    <property type="term" value="C:periplasmic space"/>
    <property type="evidence" value="ECO:0007669"/>
    <property type="project" value="UniProtKB-SubCell"/>
</dbReference>
<dbReference type="InterPro" id="IPR006313">
    <property type="entry name" value="EfeB/EfeN"/>
</dbReference>
<dbReference type="GO" id="GO:0030313">
    <property type="term" value="C:cell envelope"/>
    <property type="evidence" value="ECO:0007669"/>
    <property type="project" value="UniProtKB-SubCell"/>
</dbReference>
<evidence type="ECO:0000256" key="14">
    <source>
        <dbReference type="PIRSR" id="PIRSR606313-2"/>
    </source>
</evidence>
<evidence type="ECO:0000256" key="13">
    <source>
        <dbReference type="PIRSR" id="PIRSR606313-1"/>
    </source>
</evidence>
<feature type="binding site" evidence="14">
    <location>
        <position position="312"/>
    </location>
    <ligand>
        <name>protoporphyrin IX</name>
        <dbReference type="ChEBI" id="CHEBI:57306"/>
    </ligand>
</feature>
<dbReference type="NCBIfam" id="TIGR01413">
    <property type="entry name" value="Dyp_perox_fam"/>
    <property type="match status" value="1"/>
</dbReference>
<dbReference type="GeneID" id="95336003"/>
<name>Q1QSA2_CHRI1</name>
<dbReference type="PANTHER" id="PTHR30521:SF4">
    <property type="entry name" value="DEFERROCHELATASE"/>
    <property type="match status" value="1"/>
</dbReference>
<evidence type="ECO:0000256" key="12">
    <source>
        <dbReference type="ARBA" id="ARBA00048856"/>
    </source>
</evidence>
<evidence type="ECO:0000256" key="6">
    <source>
        <dbReference type="ARBA" id="ARBA00022729"/>
    </source>
</evidence>
<keyword evidence="4 13" id="KW-0349">Heme</keyword>
<evidence type="ECO:0000259" key="16">
    <source>
        <dbReference type="Pfam" id="PF04261"/>
    </source>
</evidence>
<comment type="similarity">
    <text evidence="2">Belongs to the DyP-type peroxidase family. EfeB subfamily.</text>
</comment>
<feature type="binding site" evidence="14">
    <location>
        <begin position="252"/>
        <end position="254"/>
    </location>
    <ligand>
        <name>protoporphyrin IX</name>
        <dbReference type="ChEBI" id="CHEBI:57306"/>
    </ligand>
</feature>
<dbReference type="InterPro" id="IPR006311">
    <property type="entry name" value="TAT_signal"/>
</dbReference>
<evidence type="ECO:0000256" key="3">
    <source>
        <dbReference type="ARBA" id="ARBA00022559"/>
    </source>
</evidence>
<dbReference type="AlphaFoldDB" id="Q1QSA2"/>
<dbReference type="GO" id="GO:0046872">
    <property type="term" value="F:metal ion binding"/>
    <property type="evidence" value="ECO:0007669"/>
    <property type="project" value="UniProtKB-KW"/>
</dbReference>
<evidence type="ECO:0000256" key="10">
    <source>
        <dbReference type="ARBA" id="ARBA00033771"/>
    </source>
</evidence>
<feature type="binding site" evidence="13">
    <location>
        <position position="345"/>
    </location>
    <ligand>
        <name>heme b</name>
        <dbReference type="ChEBI" id="CHEBI:60344"/>
    </ligand>
</feature>
<dbReference type="PROSITE" id="PS51318">
    <property type="entry name" value="TAT"/>
    <property type="match status" value="1"/>
</dbReference>
<evidence type="ECO:0000256" key="7">
    <source>
        <dbReference type="ARBA" id="ARBA00023002"/>
    </source>
</evidence>
<protein>
    <recommendedName>
        <fullName evidence="10 15">Deferrochelatase</fullName>
        <ecNumber evidence="15">1.11.1.-</ecNumber>
    </recommendedName>
    <alternativeName>
        <fullName evidence="11 15">Peroxidase EfeB</fullName>
    </alternativeName>
</protein>
<gene>
    <name evidence="18" type="ordered locus">Csal_3312</name>
</gene>
<dbReference type="InterPro" id="IPR011008">
    <property type="entry name" value="Dimeric_a/b-barrel"/>
</dbReference>
<dbReference type="Pfam" id="PF04261">
    <property type="entry name" value="Dyp_perox_N"/>
    <property type="match status" value="1"/>
</dbReference>
<feature type="domain" description="Dyp-type peroxidase C-terminal" evidence="17">
    <location>
        <begin position="243"/>
        <end position="425"/>
    </location>
</feature>
<feature type="binding site" evidence="13">
    <location>
        <begin position="350"/>
        <end position="352"/>
    </location>
    <ligand>
        <name>heme b</name>
        <dbReference type="ChEBI" id="CHEBI:60344"/>
    </ligand>
</feature>
<keyword evidence="5 13" id="KW-0479">Metal-binding</keyword>
<reference evidence="18 19" key="1">
    <citation type="journal article" date="2011" name="Stand. Genomic Sci.">
        <title>Complete genome sequence of the halophilic and highly halotolerant Chromohalobacter salexigens type strain (1H11(T)).</title>
        <authorList>
            <person name="Copeland A."/>
            <person name="O'Connor K."/>
            <person name="Lucas S."/>
            <person name="Lapidus A."/>
            <person name="Berry K.W."/>
            <person name="Detter J.C."/>
            <person name="Del Rio T.G."/>
            <person name="Hammon N."/>
            <person name="Dalin E."/>
            <person name="Tice H."/>
            <person name="Pitluck S."/>
            <person name="Bruce D."/>
            <person name="Goodwin L."/>
            <person name="Han C."/>
            <person name="Tapia R."/>
            <person name="Saunders E."/>
            <person name="Schmutz J."/>
            <person name="Brettin T."/>
            <person name="Larimer F."/>
            <person name="Land M."/>
            <person name="Hauser L."/>
            <person name="Vargas C."/>
            <person name="Nieto J.J."/>
            <person name="Kyrpides N.C."/>
            <person name="Ivanova N."/>
            <person name="Goker M."/>
            <person name="Klenk H.P."/>
            <person name="Csonka L.N."/>
            <person name="Woyke T."/>
        </authorList>
    </citation>
    <scope>NUCLEOTIDE SEQUENCE [LARGE SCALE GENOMIC DNA]</scope>
    <source>
        <strain evidence="19">ATCC BAA-138 / DSM 3043 / CIP 106854 / NCIMB 13768 / 1H11</strain>
    </source>
</reference>
<evidence type="ECO:0000259" key="17">
    <source>
        <dbReference type="Pfam" id="PF20628"/>
    </source>
</evidence>
<evidence type="ECO:0000256" key="5">
    <source>
        <dbReference type="ARBA" id="ARBA00022723"/>
    </source>
</evidence>
<keyword evidence="19" id="KW-1185">Reference proteome</keyword>
<dbReference type="HOGENOM" id="CLU_039488_0_0_6"/>
<dbReference type="GO" id="GO:0020037">
    <property type="term" value="F:heme binding"/>
    <property type="evidence" value="ECO:0007669"/>
    <property type="project" value="InterPro"/>
</dbReference>
<keyword evidence="15" id="KW-0574">Periplasm</keyword>
<dbReference type="InterPro" id="IPR006314">
    <property type="entry name" value="Dyp_peroxidase"/>
</dbReference>
<evidence type="ECO:0000256" key="15">
    <source>
        <dbReference type="RuleBase" id="RU365017"/>
    </source>
</evidence>
<evidence type="ECO:0000256" key="11">
    <source>
        <dbReference type="ARBA" id="ARBA00033775"/>
    </source>
</evidence>
<dbReference type="SUPFAM" id="SSF54909">
    <property type="entry name" value="Dimeric alpha+beta barrel"/>
    <property type="match status" value="1"/>
</dbReference>